<dbReference type="SMART" id="SM00448">
    <property type="entry name" value="REC"/>
    <property type="match status" value="1"/>
</dbReference>
<evidence type="ECO:0000256" key="6">
    <source>
        <dbReference type="ARBA" id="ARBA00023163"/>
    </source>
</evidence>
<dbReference type="CDD" id="cd00383">
    <property type="entry name" value="trans_reg_C"/>
    <property type="match status" value="1"/>
</dbReference>
<dbReference type="EMBL" id="NFKK01000026">
    <property type="protein sequence ID" value="OUP50793.1"/>
    <property type="molecule type" value="Genomic_DNA"/>
</dbReference>
<dbReference type="InterPro" id="IPR001867">
    <property type="entry name" value="OmpR/PhoB-type_DNA-bd"/>
</dbReference>
<dbReference type="InterPro" id="IPR039420">
    <property type="entry name" value="WalR-like"/>
</dbReference>
<protein>
    <recommendedName>
        <fullName evidence="1">Stage 0 sporulation protein A homolog</fullName>
    </recommendedName>
</protein>
<dbReference type="CDD" id="cd17574">
    <property type="entry name" value="REC_OmpR"/>
    <property type="match status" value="1"/>
</dbReference>
<dbReference type="GO" id="GO:0006355">
    <property type="term" value="P:regulation of DNA-templated transcription"/>
    <property type="evidence" value="ECO:0007669"/>
    <property type="project" value="InterPro"/>
</dbReference>
<evidence type="ECO:0000256" key="9">
    <source>
        <dbReference type="PROSITE-ProRule" id="PRU01091"/>
    </source>
</evidence>
<evidence type="ECO:0000256" key="1">
    <source>
        <dbReference type="ARBA" id="ARBA00018672"/>
    </source>
</evidence>
<name>A0A1Y4L1W1_9FIRM</name>
<evidence type="ECO:0000256" key="4">
    <source>
        <dbReference type="ARBA" id="ARBA00023015"/>
    </source>
</evidence>
<dbReference type="Gene3D" id="3.40.50.2300">
    <property type="match status" value="1"/>
</dbReference>
<dbReference type="SUPFAM" id="SSF52172">
    <property type="entry name" value="CheY-like"/>
    <property type="match status" value="1"/>
</dbReference>
<gene>
    <name evidence="12" type="ORF">B5F17_13705</name>
</gene>
<dbReference type="InterPro" id="IPR001789">
    <property type="entry name" value="Sig_transdc_resp-reg_receiver"/>
</dbReference>
<keyword evidence="2 8" id="KW-0597">Phosphoprotein</keyword>
<evidence type="ECO:0000259" key="10">
    <source>
        <dbReference type="PROSITE" id="PS50110"/>
    </source>
</evidence>
<dbReference type="PANTHER" id="PTHR48111:SF21">
    <property type="entry name" value="DNA-BINDING DUAL MASTER TRANSCRIPTIONAL REGULATOR RPAA"/>
    <property type="match status" value="1"/>
</dbReference>
<dbReference type="PROSITE" id="PS51755">
    <property type="entry name" value="OMPR_PHOB"/>
    <property type="match status" value="1"/>
</dbReference>
<evidence type="ECO:0000313" key="12">
    <source>
        <dbReference type="EMBL" id="OUP50793.1"/>
    </source>
</evidence>
<dbReference type="PROSITE" id="PS50110">
    <property type="entry name" value="RESPONSE_REGULATORY"/>
    <property type="match status" value="1"/>
</dbReference>
<feature type="domain" description="Response regulatory" evidence="10">
    <location>
        <begin position="3"/>
        <end position="116"/>
    </location>
</feature>
<dbReference type="Proteomes" id="UP000195897">
    <property type="component" value="Unassembled WGS sequence"/>
</dbReference>
<keyword evidence="6" id="KW-0804">Transcription</keyword>
<evidence type="ECO:0000259" key="11">
    <source>
        <dbReference type="PROSITE" id="PS51755"/>
    </source>
</evidence>
<dbReference type="GO" id="GO:0032993">
    <property type="term" value="C:protein-DNA complex"/>
    <property type="evidence" value="ECO:0007669"/>
    <property type="project" value="TreeGrafter"/>
</dbReference>
<dbReference type="Gene3D" id="1.10.10.10">
    <property type="entry name" value="Winged helix-like DNA-binding domain superfamily/Winged helix DNA-binding domain"/>
    <property type="match status" value="1"/>
</dbReference>
<dbReference type="InterPro" id="IPR016032">
    <property type="entry name" value="Sig_transdc_resp-reg_C-effctor"/>
</dbReference>
<keyword evidence="3" id="KW-0902">Two-component regulatory system</keyword>
<dbReference type="SUPFAM" id="SSF46894">
    <property type="entry name" value="C-terminal effector domain of the bipartite response regulators"/>
    <property type="match status" value="1"/>
</dbReference>
<dbReference type="GO" id="GO:0000156">
    <property type="term" value="F:phosphorelay response regulator activity"/>
    <property type="evidence" value="ECO:0007669"/>
    <property type="project" value="TreeGrafter"/>
</dbReference>
<proteinExistence type="predicted"/>
<comment type="caution">
    <text evidence="12">The sequence shown here is derived from an EMBL/GenBank/DDBJ whole genome shotgun (WGS) entry which is preliminary data.</text>
</comment>
<feature type="DNA-binding region" description="OmpR/PhoB-type" evidence="9">
    <location>
        <begin position="125"/>
        <end position="219"/>
    </location>
</feature>
<dbReference type="InterPro" id="IPR011006">
    <property type="entry name" value="CheY-like_superfamily"/>
</dbReference>
<dbReference type="PANTHER" id="PTHR48111">
    <property type="entry name" value="REGULATOR OF RPOS"/>
    <property type="match status" value="1"/>
</dbReference>
<dbReference type="Pfam" id="PF00072">
    <property type="entry name" value="Response_reg"/>
    <property type="match status" value="1"/>
</dbReference>
<keyword evidence="5 9" id="KW-0238">DNA-binding</keyword>
<reference evidence="13" key="1">
    <citation type="submission" date="2017-04" db="EMBL/GenBank/DDBJ databases">
        <title>Function of individual gut microbiota members based on whole genome sequencing of pure cultures obtained from chicken caecum.</title>
        <authorList>
            <person name="Medvecky M."/>
            <person name="Cejkova D."/>
            <person name="Polansky O."/>
            <person name="Karasova D."/>
            <person name="Kubasova T."/>
            <person name="Cizek A."/>
            <person name="Rychlik I."/>
        </authorList>
    </citation>
    <scope>NUCLEOTIDE SEQUENCE [LARGE SCALE GENOMIC DNA]</scope>
    <source>
        <strain evidence="13">An180</strain>
    </source>
</reference>
<feature type="modified residue" description="4-aspartylphosphate" evidence="8">
    <location>
        <position position="52"/>
    </location>
</feature>
<dbReference type="FunFam" id="3.40.50.2300:FF:000001">
    <property type="entry name" value="DNA-binding response regulator PhoB"/>
    <property type="match status" value="1"/>
</dbReference>
<keyword evidence="4" id="KW-0805">Transcription regulation</keyword>
<evidence type="ECO:0000313" key="13">
    <source>
        <dbReference type="Proteomes" id="UP000195897"/>
    </source>
</evidence>
<dbReference type="GO" id="GO:0005829">
    <property type="term" value="C:cytosol"/>
    <property type="evidence" value="ECO:0007669"/>
    <property type="project" value="TreeGrafter"/>
</dbReference>
<dbReference type="SMART" id="SM00862">
    <property type="entry name" value="Trans_reg_C"/>
    <property type="match status" value="1"/>
</dbReference>
<dbReference type="AlphaFoldDB" id="A0A1Y4L1W1"/>
<evidence type="ECO:0000256" key="2">
    <source>
        <dbReference type="ARBA" id="ARBA00022553"/>
    </source>
</evidence>
<evidence type="ECO:0000256" key="5">
    <source>
        <dbReference type="ARBA" id="ARBA00023125"/>
    </source>
</evidence>
<dbReference type="Pfam" id="PF00486">
    <property type="entry name" value="Trans_reg_C"/>
    <property type="match status" value="1"/>
</dbReference>
<dbReference type="RefSeq" id="WP_087260078.1">
    <property type="nucleotide sequence ID" value="NZ_NFKK01000026.1"/>
</dbReference>
<evidence type="ECO:0000256" key="3">
    <source>
        <dbReference type="ARBA" id="ARBA00023012"/>
    </source>
</evidence>
<evidence type="ECO:0000256" key="8">
    <source>
        <dbReference type="PROSITE-ProRule" id="PRU00169"/>
    </source>
</evidence>
<accession>A0A1Y4L1W1</accession>
<comment type="function">
    <text evidence="7">May play the central regulatory role in sporulation. It may be an element of the effector pathway responsible for the activation of sporulation genes in response to nutritional stress. Spo0A may act in concert with spo0H (a sigma factor) to control the expression of some genes that are critical to the sporulation process.</text>
</comment>
<dbReference type="GO" id="GO:0000976">
    <property type="term" value="F:transcription cis-regulatory region binding"/>
    <property type="evidence" value="ECO:0007669"/>
    <property type="project" value="TreeGrafter"/>
</dbReference>
<dbReference type="InterPro" id="IPR036388">
    <property type="entry name" value="WH-like_DNA-bd_sf"/>
</dbReference>
<sequence>MATIMIVEDDRQTNDAVSEYLKSFGHRMLSAYDGDEALQLFERSKIDLLILDIMLPKKTGLAVLHTIRQKSSVPILMLTAIGDEYTQVTSFDEQADDYITKPFSMVLLGRRVTALLRRSGQTVSPDIMTFGDVTVDFSGYTAKGPEGKIDITPKEIDLLKLLVEHKGLVLTRSQMLDSLWGDDYPIIDRTIDTYIKNLRKKLRLDCIVTVKGIGYKFEVET</sequence>
<organism evidence="12 13">
    <name type="scientific">Butyricicoccus pullicaecorum</name>
    <dbReference type="NCBI Taxonomy" id="501571"/>
    <lineage>
        <taxon>Bacteria</taxon>
        <taxon>Bacillati</taxon>
        <taxon>Bacillota</taxon>
        <taxon>Clostridia</taxon>
        <taxon>Eubacteriales</taxon>
        <taxon>Butyricicoccaceae</taxon>
        <taxon>Butyricicoccus</taxon>
    </lineage>
</organism>
<evidence type="ECO:0000256" key="7">
    <source>
        <dbReference type="ARBA" id="ARBA00024867"/>
    </source>
</evidence>
<feature type="domain" description="OmpR/PhoB-type" evidence="11">
    <location>
        <begin position="125"/>
        <end position="219"/>
    </location>
</feature>